<keyword evidence="2" id="KW-1185">Reference proteome</keyword>
<dbReference type="RefSeq" id="WP_048572695.1">
    <property type="nucleotide sequence ID" value="NZ_LFEH01000033.1"/>
</dbReference>
<evidence type="ECO:0000313" key="1">
    <source>
        <dbReference type="EMBL" id="KMS79575.1"/>
    </source>
</evidence>
<proteinExistence type="predicted"/>
<name>A0ABR5HZR8_STRLW</name>
<organism evidence="1 2">
    <name type="scientific">Streptomyces leeuwenhoekii</name>
    <dbReference type="NCBI Taxonomy" id="1437453"/>
    <lineage>
        <taxon>Bacteria</taxon>
        <taxon>Bacillati</taxon>
        <taxon>Actinomycetota</taxon>
        <taxon>Actinomycetes</taxon>
        <taxon>Kitasatosporales</taxon>
        <taxon>Streptomycetaceae</taxon>
        <taxon>Streptomyces</taxon>
    </lineage>
</organism>
<reference evidence="1 2" key="1">
    <citation type="submission" date="2015-06" db="EMBL/GenBank/DDBJ databases">
        <title>Draft genome sequence of Streptomyces leeuwenhoekii C58, which produces the novel lasso peptide, chaxapeptin.</title>
        <authorList>
            <person name="Yi Y."/>
            <person name="Hai D."/>
            <person name="Jaspars M."/>
            <person name="Sheng H."/>
            <person name="Rateb M.E."/>
            <person name="Bull A."/>
            <person name="Goodfellow M."/>
            <person name="Asenjo J.A."/>
            <person name="Ebel R."/>
        </authorList>
    </citation>
    <scope>NUCLEOTIDE SEQUENCE [LARGE SCALE GENOMIC DNA]</scope>
    <source>
        <strain evidence="1 2">C58</strain>
    </source>
</reference>
<evidence type="ECO:0000313" key="2">
    <source>
        <dbReference type="Proteomes" id="UP000037274"/>
    </source>
</evidence>
<sequence>MNTPQTASAAEYERLTREQTQLTRALREQGDNAAATAKLHAVTLRLREIRATPPAGYTLPKAAADLVAHAEAHGWLTLVEWTPEPGYEGDCEVFVTVQVGRRVVASDGYVGPGDRWVYKLTWHSRDCPPGRLRRFGAGHAVTPDYPAGGYAPSVRDISAVISTHPGAVASRLAAQ</sequence>
<dbReference type="Proteomes" id="UP000037274">
    <property type="component" value="Unassembled WGS sequence"/>
</dbReference>
<accession>A0ABR5HZR8</accession>
<gene>
    <name evidence="1" type="ORF">ACH49_12165</name>
</gene>
<protein>
    <submittedName>
        <fullName evidence="1">Uncharacterized protein</fullName>
    </submittedName>
</protein>
<comment type="caution">
    <text evidence="1">The sequence shown here is derived from an EMBL/GenBank/DDBJ whole genome shotgun (WGS) entry which is preliminary data.</text>
</comment>
<dbReference type="EMBL" id="LFEH01000033">
    <property type="protein sequence ID" value="KMS79575.1"/>
    <property type="molecule type" value="Genomic_DNA"/>
</dbReference>